<accession>A0AA40BJI0</accession>
<keyword evidence="2" id="KW-1185">Reference proteome</keyword>
<gene>
    <name evidence="1" type="ORF">B0T21DRAFT_348831</name>
</gene>
<reference evidence="1" key="1">
    <citation type="submission" date="2023-06" db="EMBL/GenBank/DDBJ databases">
        <title>Genome-scale phylogeny and comparative genomics of the fungal order Sordariales.</title>
        <authorList>
            <consortium name="Lawrence Berkeley National Laboratory"/>
            <person name="Hensen N."/>
            <person name="Bonometti L."/>
            <person name="Westerberg I."/>
            <person name="Brannstrom I.O."/>
            <person name="Guillou S."/>
            <person name="Cros-Aarteil S."/>
            <person name="Calhoun S."/>
            <person name="Haridas S."/>
            <person name="Kuo A."/>
            <person name="Mondo S."/>
            <person name="Pangilinan J."/>
            <person name="Riley R."/>
            <person name="Labutti K."/>
            <person name="Andreopoulos B."/>
            <person name="Lipzen A."/>
            <person name="Chen C."/>
            <person name="Yanf M."/>
            <person name="Daum C."/>
            <person name="Ng V."/>
            <person name="Clum A."/>
            <person name="Steindorff A."/>
            <person name="Ohm R."/>
            <person name="Martin F."/>
            <person name="Silar P."/>
            <person name="Natvig D."/>
            <person name="Lalanne C."/>
            <person name="Gautier V."/>
            <person name="Ament-Velasquez S.L."/>
            <person name="Kruys A."/>
            <person name="Hutchinson M.I."/>
            <person name="Powell A.J."/>
            <person name="Barry K."/>
            <person name="Miller A.N."/>
            <person name="Grigoriev I.V."/>
            <person name="Debuchy R."/>
            <person name="Gladieux P."/>
            <person name="Thoren M.H."/>
            <person name="Johannesson H."/>
        </authorList>
    </citation>
    <scope>NUCLEOTIDE SEQUENCE</scope>
    <source>
        <strain evidence="1">CBS 540.89</strain>
    </source>
</reference>
<protein>
    <submittedName>
        <fullName evidence="1">Uncharacterized protein</fullName>
    </submittedName>
</protein>
<organism evidence="1 2">
    <name type="scientific">Apiosordaria backusii</name>
    <dbReference type="NCBI Taxonomy" id="314023"/>
    <lineage>
        <taxon>Eukaryota</taxon>
        <taxon>Fungi</taxon>
        <taxon>Dikarya</taxon>
        <taxon>Ascomycota</taxon>
        <taxon>Pezizomycotina</taxon>
        <taxon>Sordariomycetes</taxon>
        <taxon>Sordariomycetidae</taxon>
        <taxon>Sordariales</taxon>
        <taxon>Lasiosphaeriaceae</taxon>
        <taxon>Apiosordaria</taxon>
    </lineage>
</organism>
<name>A0AA40BJI0_9PEZI</name>
<evidence type="ECO:0000313" key="2">
    <source>
        <dbReference type="Proteomes" id="UP001172159"/>
    </source>
</evidence>
<sequence length="162" mass="18217">MGWQPDDSNIFPGHSSRVGLWRDSPGGVSVSPDTLEVNFQARHNRWQSRWLPPSIVGREQPRGISHQKQSYSRFITRFLSSLDNCPGSLVGNRERRYIYNNAVYNLILFGNPENSKPPFIWRPGTKEQSPGAVCGVNWRHAEDQKERAQGGIGCHADGETTG</sequence>
<dbReference type="Proteomes" id="UP001172159">
    <property type="component" value="Unassembled WGS sequence"/>
</dbReference>
<dbReference type="AlphaFoldDB" id="A0AA40BJI0"/>
<comment type="caution">
    <text evidence="1">The sequence shown here is derived from an EMBL/GenBank/DDBJ whole genome shotgun (WGS) entry which is preliminary data.</text>
</comment>
<evidence type="ECO:0000313" key="1">
    <source>
        <dbReference type="EMBL" id="KAK0735326.1"/>
    </source>
</evidence>
<dbReference type="EMBL" id="JAUKTV010000007">
    <property type="protein sequence ID" value="KAK0735326.1"/>
    <property type="molecule type" value="Genomic_DNA"/>
</dbReference>
<proteinExistence type="predicted"/>